<protein>
    <submittedName>
        <fullName evidence="2">Uncharacterized protein</fullName>
    </submittedName>
</protein>
<dbReference type="AlphaFoldDB" id="A0A914YYM6"/>
<evidence type="ECO:0000313" key="2">
    <source>
        <dbReference type="WBParaSite" id="PSU_v2.g474.t1"/>
    </source>
</evidence>
<organism evidence="1 2">
    <name type="scientific">Panagrolaimus superbus</name>
    <dbReference type="NCBI Taxonomy" id="310955"/>
    <lineage>
        <taxon>Eukaryota</taxon>
        <taxon>Metazoa</taxon>
        <taxon>Ecdysozoa</taxon>
        <taxon>Nematoda</taxon>
        <taxon>Chromadorea</taxon>
        <taxon>Rhabditida</taxon>
        <taxon>Tylenchina</taxon>
        <taxon>Panagrolaimomorpha</taxon>
        <taxon>Panagrolaimoidea</taxon>
        <taxon>Panagrolaimidae</taxon>
        <taxon>Panagrolaimus</taxon>
    </lineage>
</organism>
<evidence type="ECO:0000313" key="1">
    <source>
        <dbReference type="Proteomes" id="UP000887577"/>
    </source>
</evidence>
<sequence>MSKSSSPFWCHIKFLYDEWQKGNLADNDYHARLINSFAQRIHKKRQNEPVFGRRVVPLIKKPADSPSKGFLKEFYHTYADQKYIKHEIGSLRLRPKIDRLERRIRGKKADFFIYRGDIVSTRSLRTNITCFAQVADIFIDEDSQYFASLTWLEPKVSNQHPEHFSPEKFKPYFKDEQLYPLEMVEFVEHRPKLKAYQKQYPAYRQIHRKYRKQLQSRIKKLKYQKERDLEALRPEVAAGQPYRKPNPLWIERRERFCRNKSGFIVIKEVLKAGKQAKDAFL</sequence>
<accession>A0A914YYM6</accession>
<dbReference type="Proteomes" id="UP000887577">
    <property type="component" value="Unplaced"/>
</dbReference>
<reference evidence="2" key="1">
    <citation type="submission" date="2022-11" db="UniProtKB">
        <authorList>
            <consortium name="WormBaseParasite"/>
        </authorList>
    </citation>
    <scope>IDENTIFICATION</scope>
</reference>
<keyword evidence="1" id="KW-1185">Reference proteome</keyword>
<name>A0A914YYM6_9BILA</name>
<dbReference type="WBParaSite" id="PSU_v2.g474.t1">
    <property type="protein sequence ID" value="PSU_v2.g474.t1"/>
    <property type="gene ID" value="PSU_v2.g474"/>
</dbReference>
<proteinExistence type="predicted"/>